<name>A0ABU2M299_9ACTN</name>
<keyword evidence="3" id="KW-1185">Reference proteome</keyword>
<feature type="region of interest" description="Disordered" evidence="1">
    <location>
        <begin position="1"/>
        <end position="22"/>
    </location>
</feature>
<dbReference type="RefSeq" id="WP_311605260.1">
    <property type="nucleotide sequence ID" value="NZ_JAVREM010000349.1"/>
</dbReference>
<sequence length="75" mass="8146">PHAYARATDDRHGKAGHRNRHGGKVIGRWDLLKIISFNSKGHPTVGHWPVALDDLNEVDTDALVFGNLRAVALGG</sequence>
<proteinExistence type="predicted"/>
<feature type="non-terminal residue" evidence="2">
    <location>
        <position position="1"/>
    </location>
</feature>
<reference evidence="3" key="1">
    <citation type="submission" date="2023-07" db="EMBL/GenBank/DDBJ databases">
        <title>30 novel species of actinomycetes from the DSMZ collection.</title>
        <authorList>
            <person name="Nouioui I."/>
        </authorList>
    </citation>
    <scope>NUCLEOTIDE SEQUENCE [LARGE SCALE GENOMIC DNA]</scope>
    <source>
        <strain evidence="3">DSM 44918</strain>
    </source>
</reference>
<gene>
    <name evidence="2" type="ORF">RNC47_37040</name>
</gene>
<evidence type="ECO:0000256" key="1">
    <source>
        <dbReference type="SAM" id="MobiDB-lite"/>
    </source>
</evidence>
<organism evidence="2 3">
    <name type="scientific">Streptomyces millisiae</name>
    <dbReference type="NCBI Taxonomy" id="3075542"/>
    <lineage>
        <taxon>Bacteria</taxon>
        <taxon>Bacillati</taxon>
        <taxon>Actinomycetota</taxon>
        <taxon>Actinomycetes</taxon>
        <taxon>Kitasatosporales</taxon>
        <taxon>Streptomycetaceae</taxon>
        <taxon>Streptomyces</taxon>
    </lineage>
</organism>
<evidence type="ECO:0000313" key="3">
    <source>
        <dbReference type="Proteomes" id="UP001183420"/>
    </source>
</evidence>
<accession>A0ABU2M299</accession>
<dbReference type="Proteomes" id="UP001183420">
    <property type="component" value="Unassembled WGS sequence"/>
</dbReference>
<comment type="caution">
    <text evidence="2">The sequence shown here is derived from an EMBL/GenBank/DDBJ whole genome shotgun (WGS) entry which is preliminary data.</text>
</comment>
<evidence type="ECO:0000313" key="2">
    <source>
        <dbReference type="EMBL" id="MDT0323915.1"/>
    </source>
</evidence>
<protein>
    <submittedName>
        <fullName evidence="2">Uncharacterized protein</fullName>
    </submittedName>
</protein>
<dbReference type="EMBL" id="JAVREM010000349">
    <property type="protein sequence ID" value="MDT0323915.1"/>
    <property type="molecule type" value="Genomic_DNA"/>
</dbReference>